<evidence type="ECO:0000256" key="15">
    <source>
        <dbReference type="SAM" id="Phobius"/>
    </source>
</evidence>
<evidence type="ECO:0000256" key="13">
    <source>
        <dbReference type="PROSITE-ProRule" id="PRU00169"/>
    </source>
</evidence>
<dbReference type="GO" id="GO:0005524">
    <property type="term" value="F:ATP binding"/>
    <property type="evidence" value="ECO:0007669"/>
    <property type="project" value="UniProtKB-KW"/>
</dbReference>
<keyword evidence="9" id="KW-0067">ATP-binding</keyword>
<sequence>MPQRENKQSVSPGRRTPLLLSLAVFLVALAATYGTWQMSQQQLTRYRQAEFDFQVRQTQRRIEERMATYAQVQRGVQAFLLGSMDVKRDDFRLYVASLRLEDMFPGIQGIALAPLLTPAQVAPHVAAMRASGVPYEVHPAGARPLYSAISHIEPFTGLNPRALGFDMLTEPNRRAAMERARDSGRVSASAKVRLIQENGRDPQAGLVMYLPVYRRGMPTATLEERRAHHIGWVGAPFRMNDLMAGLGGERFSDVILSIYDGATARDEALLYDSHAGAAARHRPMFQETRLIVIAGRPWTLDVRSAPVFEARLQSDRPRLIATVGVVGSVMVALLVWILATGRGRALALARNMTQQLGESEFRWKYALEGAGDGVWDGNSVTGEVVYSARWREMLGYAMADIRNAPEEWERLLHPDDRERVFATFQAYLNSASAPYQAEYRMLCKDGGWKWILARGAAVTRDAAGLPVRTIGTHTDITRAKENEHQLRETNERLAAEQRRLHAAQRLEAERTLALEQTRNALQHAQKLEAVGKLTGGIAHDFNNVLHVIGGNIQLLQLIAKGNERIEERLKRMQSVTDRGAKLSSQLLAFARRQPLQPRVLDPGAILLDMDDLLQRAVGDAVRVRVEAGDGVWNSLVDPGQLENVIVNLAINGRDAMPEGGVLTIALANATLDTAAAHALVDVAAGDYVRLTVTDTGGGMPPDVMAMAFEPFFTTKPVGQGTGLGLSMAYGFVKQSGGHIHLESAPGEGTTVVIYLPRSMANADQPAAAAEESAEGGSETILVVEDDAEVRQIAINTLTELGYTVLDAEDGERALAIVRGGIAIDLLFTDVVMPGPVSSTELAALASAMLPRMAVLFTSGYTRNALTSKGRLQEGVQLLSKPYRREQLAQRVREALARRGDHHKS</sequence>
<dbReference type="Pfam" id="PF08447">
    <property type="entry name" value="PAS_3"/>
    <property type="match status" value="1"/>
</dbReference>
<evidence type="ECO:0000256" key="1">
    <source>
        <dbReference type="ARBA" id="ARBA00000085"/>
    </source>
</evidence>
<evidence type="ECO:0000259" key="16">
    <source>
        <dbReference type="PROSITE" id="PS50109"/>
    </source>
</evidence>
<dbReference type="GO" id="GO:0016020">
    <property type="term" value="C:membrane"/>
    <property type="evidence" value="ECO:0007669"/>
    <property type="project" value="UniProtKB-SubCell"/>
</dbReference>
<dbReference type="GO" id="GO:0000155">
    <property type="term" value="F:phosphorelay sensor kinase activity"/>
    <property type="evidence" value="ECO:0007669"/>
    <property type="project" value="InterPro"/>
</dbReference>
<dbReference type="SUPFAM" id="SSF55785">
    <property type="entry name" value="PYP-like sensor domain (PAS domain)"/>
    <property type="match status" value="1"/>
</dbReference>
<keyword evidence="12 15" id="KW-0472">Membrane</keyword>
<keyword evidence="22" id="KW-1185">Reference proteome</keyword>
<dbReference type="Pfam" id="PF02518">
    <property type="entry name" value="HATPase_c"/>
    <property type="match status" value="1"/>
</dbReference>
<dbReference type="PANTHER" id="PTHR43065:SF46">
    <property type="entry name" value="C4-DICARBOXYLATE TRANSPORT SENSOR PROTEIN DCTB"/>
    <property type="match status" value="1"/>
</dbReference>
<dbReference type="SMART" id="SM00387">
    <property type="entry name" value="HATPase_c"/>
    <property type="match status" value="1"/>
</dbReference>
<evidence type="ECO:0000313" key="22">
    <source>
        <dbReference type="Proteomes" id="UP000199391"/>
    </source>
</evidence>
<dbReference type="CDD" id="cd00130">
    <property type="entry name" value="PAS"/>
    <property type="match status" value="1"/>
</dbReference>
<dbReference type="PANTHER" id="PTHR43065">
    <property type="entry name" value="SENSOR HISTIDINE KINASE"/>
    <property type="match status" value="1"/>
</dbReference>
<evidence type="ECO:0000256" key="12">
    <source>
        <dbReference type="ARBA" id="ARBA00023136"/>
    </source>
</evidence>
<evidence type="ECO:0000259" key="17">
    <source>
        <dbReference type="PROSITE" id="PS50110"/>
    </source>
</evidence>
<dbReference type="InterPro" id="IPR000700">
    <property type="entry name" value="PAS-assoc_C"/>
</dbReference>
<evidence type="ECO:0000256" key="8">
    <source>
        <dbReference type="ARBA" id="ARBA00022777"/>
    </source>
</evidence>
<dbReference type="PRINTS" id="PR00344">
    <property type="entry name" value="BCTRLSENSOR"/>
</dbReference>
<reference evidence="22" key="1">
    <citation type="submission" date="2016-10" db="EMBL/GenBank/DDBJ databases">
        <authorList>
            <person name="Varghese N."/>
            <person name="Submissions S."/>
        </authorList>
    </citation>
    <scope>NUCLEOTIDE SEQUENCE [LARGE SCALE GENOMIC DNA]</scope>
    <source>
        <strain evidence="22">CGMCC 1.11014</strain>
    </source>
</reference>
<dbReference type="NCBIfam" id="TIGR00229">
    <property type="entry name" value="sensory_box"/>
    <property type="match status" value="1"/>
</dbReference>
<feature type="domain" description="CHASE" evidence="20">
    <location>
        <begin position="137"/>
        <end position="301"/>
    </location>
</feature>
<dbReference type="SUPFAM" id="SSF47384">
    <property type="entry name" value="Homodimeric domain of signal transducing histidine kinase"/>
    <property type="match status" value="1"/>
</dbReference>
<dbReference type="SMART" id="SM00388">
    <property type="entry name" value="HisKA"/>
    <property type="match status" value="1"/>
</dbReference>
<keyword evidence="7" id="KW-0547">Nucleotide-binding</keyword>
<evidence type="ECO:0000256" key="11">
    <source>
        <dbReference type="ARBA" id="ARBA00023012"/>
    </source>
</evidence>
<dbReference type="Gene3D" id="3.30.565.10">
    <property type="entry name" value="Histidine kinase-like ATPase, C-terminal domain"/>
    <property type="match status" value="1"/>
</dbReference>
<evidence type="ECO:0000256" key="5">
    <source>
        <dbReference type="ARBA" id="ARBA00022679"/>
    </source>
</evidence>
<dbReference type="SMART" id="SM00448">
    <property type="entry name" value="REC"/>
    <property type="match status" value="1"/>
</dbReference>
<dbReference type="InterPro" id="IPR011006">
    <property type="entry name" value="CheY-like_superfamily"/>
</dbReference>
<dbReference type="SUPFAM" id="SSF52172">
    <property type="entry name" value="CheY-like"/>
    <property type="match status" value="1"/>
</dbReference>
<proteinExistence type="predicted"/>
<gene>
    <name evidence="21" type="ORF">SAMN05216552_100854</name>
</gene>
<feature type="domain" description="Response regulatory" evidence="17">
    <location>
        <begin position="779"/>
        <end position="895"/>
    </location>
</feature>
<keyword evidence="11" id="KW-0902">Two-component regulatory system</keyword>
<dbReference type="InterPro" id="IPR004358">
    <property type="entry name" value="Sig_transdc_His_kin-like_C"/>
</dbReference>
<keyword evidence="14" id="KW-0175">Coiled coil</keyword>
<dbReference type="InterPro" id="IPR003594">
    <property type="entry name" value="HATPase_dom"/>
</dbReference>
<dbReference type="Proteomes" id="UP000199391">
    <property type="component" value="Unassembled WGS sequence"/>
</dbReference>
<accession>A0A1I7II61</accession>
<evidence type="ECO:0000256" key="14">
    <source>
        <dbReference type="SAM" id="Coils"/>
    </source>
</evidence>
<dbReference type="STRING" id="1035707.SAMN05216552_100854"/>
<feature type="domain" description="Histidine kinase" evidence="16">
    <location>
        <begin position="536"/>
        <end position="759"/>
    </location>
</feature>
<evidence type="ECO:0000256" key="4">
    <source>
        <dbReference type="ARBA" id="ARBA00022553"/>
    </source>
</evidence>
<dbReference type="InterPro" id="IPR001610">
    <property type="entry name" value="PAC"/>
</dbReference>
<evidence type="ECO:0000259" key="19">
    <source>
        <dbReference type="PROSITE" id="PS50113"/>
    </source>
</evidence>
<keyword evidence="10 15" id="KW-1133">Transmembrane helix</keyword>
<dbReference type="AlphaFoldDB" id="A0A1I7II61"/>
<protein>
    <recommendedName>
        <fullName evidence="3">histidine kinase</fullName>
        <ecNumber evidence="3">2.7.13.3</ecNumber>
    </recommendedName>
</protein>
<dbReference type="PROSITE" id="PS50110">
    <property type="entry name" value="RESPONSE_REGULATORY"/>
    <property type="match status" value="1"/>
</dbReference>
<dbReference type="InterPro" id="IPR042240">
    <property type="entry name" value="CHASE_sf"/>
</dbReference>
<evidence type="ECO:0000256" key="6">
    <source>
        <dbReference type="ARBA" id="ARBA00022692"/>
    </source>
</evidence>
<dbReference type="OrthoDB" id="9763119at2"/>
<dbReference type="Pfam" id="PF00072">
    <property type="entry name" value="Response_reg"/>
    <property type="match status" value="1"/>
</dbReference>
<feature type="coiled-coil region" evidence="14">
    <location>
        <begin position="476"/>
        <end position="506"/>
    </location>
</feature>
<dbReference type="PROSITE" id="PS50113">
    <property type="entry name" value="PAC"/>
    <property type="match status" value="1"/>
</dbReference>
<evidence type="ECO:0000256" key="3">
    <source>
        <dbReference type="ARBA" id="ARBA00012438"/>
    </source>
</evidence>
<dbReference type="PROSITE" id="PS50109">
    <property type="entry name" value="HIS_KIN"/>
    <property type="match status" value="1"/>
</dbReference>
<dbReference type="SUPFAM" id="SSF55874">
    <property type="entry name" value="ATPase domain of HSP90 chaperone/DNA topoisomerase II/histidine kinase"/>
    <property type="match status" value="1"/>
</dbReference>
<dbReference type="CDD" id="cd00082">
    <property type="entry name" value="HisKA"/>
    <property type="match status" value="1"/>
</dbReference>
<dbReference type="InterPro" id="IPR006189">
    <property type="entry name" value="CHASE_dom"/>
</dbReference>
<dbReference type="InterPro" id="IPR035965">
    <property type="entry name" value="PAS-like_dom_sf"/>
</dbReference>
<comment type="subcellular location">
    <subcellularLocation>
        <location evidence="2">Membrane</location>
    </subcellularLocation>
</comment>
<dbReference type="Pfam" id="PF00512">
    <property type="entry name" value="HisKA"/>
    <property type="match status" value="1"/>
</dbReference>
<dbReference type="InterPro" id="IPR000014">
    <property type="entry name" value="PAS"/>
</dbReference>
<dbReference type="InterPro" id="IPR013655">
    <property type="entry name" value="PAS_fold_3"/>
</dbReference>
<dbReference type="RefSeq" id="WP_143133067.1">
    <property type="nucleotide sequence ID" value="NZ_FPBO01000008.1"/>
</dbReference>
<keyword evidence="6 15" id="KW-0812">Transmembrane</keyword>
<evidence type="ECO:0000259" key="20">
    <source>
        <dbReference type="PROSITE" id="PS50839"/>
    </source>
</evidence>
<dbReference type="EC" id="2.7.13.3" evidence="3"/>
<name>A0A1I7II61_9BURK</name>
<feature type="transmembrane region" description="Helical" evidence="15">
    <location>
        <begin position="319"/>
        <end position="339"/>
    </location>
</feature>
<dbReference type="PROSITE" id="PS50112">
    <property type="entry name" value="PAS"/>
    <property type="match status" value="1"/>
</dbReference>
<dbReference type="Gene3D" id="3.30.450.350">
    <property type="entry name" value="CHASE domain"/>
    <property type="match status" value="1"/>
</dbReference>
<dbReference type="SMART" id="SM01079">
    <property type="entry name" value="CHASE"/>
    <property type="match status" value="1"/>
</dbReference>
<keyword evidence="5" id="KW-0808">Transferase</keyword>
<feature type="modified residue" description="4-aspartylphosphate" evidence="13">
    <location>
        <position position="829"/>
    </location>
</feature>
<dbReference type="InterPro" id="IPR003661">
    <property type="entry name" value="HisK_dim/P_dom"/>
</dbReference>
<evidence type="ECO:0000256" key="9">
    <source>
        <dbReference type="ARBA" id="ARBA00022840"/>
    </source>
</evidence>
<dbReference type="EMBL" id="FPBO01000008">
    <property type="protein sequence ID" value="SFU72607.1"/>
    <property type="molecule type" value="Genomic_DNA"/>
</dbReference>
<feature type="domain" description="PAS" evidence="18">
    <location>
        <begin position="359"/>
        <end position="431"/>
    </location>
</feature>
<evidence type="ECO:0000256" key="10">
    <source>
        <dbReference type="ARBA" id="ARBA00022989"/>
    </source>
</evidence>
<dbReference type="Gene3D" id="3.30.450.20">
    <property type="entry name" value="PAS domain"/>
    <property type="match status" value="1"/>
</dbReference>
<dbReference type="Pfam" id="PF03924">
    <property type="entry name" value="CHASE"/>
    <property type="match status" value="1"/>
</dbReference>
<evidence type="ECO:0000256" key="7">
    <source>
        <dbReference type="ARBA" id="ARBA00022741"/>
    </source>
</evidence>
<feature type="domain" description="PAC" evidence="19">
    <location>
        <begin position="435"/>
        <end position="488"/>
    </location>
</feature>
<keyword evidence="4 13" id="KW-0597">Phosphoprotein</keyword>
<evidence type="ECO:0000256" key="2">
    <source>
        <dbReference type="ARBA" id="ARBA00004370"/>
    </source>
</evidence>
<dbReference type="PROSITE" id="PS50839">
    <property type="entry name" value="CHASE"/>
    <property type="match status" value="1"/>
</dbReference>
<keyword evidence="8" id="KW-0418">Kinase</keyword>
<dbReference type="SMART" id="SM00086">
    <property type="entry name" value="PAC"/>
    <property type="match status" value="1"/>
</dbReference>
<dbReference type="Gene3D" id="3.40.50.2300">
    <property type="match status" value="1"/>
</dbReference>
<dbReference type="InterPro" id="IPR036890">
    <property type="entry name" value="HATPase_C_sf"/>
</dbReference>
<evidence type="ECO:0000313" key="21">
    <source>
        <dbReference type="EMBL" id="SFU72607.1"/>
    </source>
</evidence>
<comment type="catalytic activity">
    <reaction evidence="1">
        <text>ATP + protein L-histidine = ADP + protein N-phospho-L-histidine.</text>
        <dbReference type="EC" id="2.7.13.3"/>
    </reaction>
</comment>
<dbReference type="InterPro" id="IPR001789">
    <property type="entry name" value="Sig_transdc_resp-reg_receiver"/>
</dbReference>
<organism evidence="21 22">
    <name type="scientific">Pseudoduganella namucuonensis</name>
    <dbReference type="NCBI Taxonomy" id="1035707"/>
    <lineage>
        <taxon>Bacteria</taxon>
        <taxon>Pseudomonadati</taxon>
        <taxon>Pseudomonadota</taxon>
        <taxon>Betaproteobacteria</taxon>
        <taxon>Burkholderiales</taxon>
        <taxon>Oxalobacteraceae</taxon>
        <taxon>Telluria group</taxon>
        <taxon>Pseudoduganella</taxon>
    </lineage>
</organism>
<dbReference type="InterPro" id="IPR005467">
    <property type="entry name" value="His_kinase_dom"/>
</dbReference>
<evidence type="ECO:0000259" key="18">
    <source>
        <dbReference type="PROSITE" id="PS50112"/>
    </source>
</evidence>
<dbReference type="InterPro" id="IPR036097">
    <property type="entry name" value="HisK_dim/P_sf"/>
</dbReference>
<dbReference type="Gene3D" id="1.10.287.130">
    <property type="match status" value="1"/>
</dbReference>